<gene>
    <name evidence="3" type="ORF">THARTR1_01142</name>
</gene>
<feature type="domain" description="THUMP" evidence="2">
    <location>
        <begin position="1"/>
        <end position="39"/>
    </location>
</feature>
<evidence type="ECO:0000259" key="2">
    <source>
        <dbReference type="PROSITE" id="PS51165"/>
    </source>
</evidence>
<proteinExistence type="predicted"/>
<comment type="caution">
    <text evidence="3">The sequence shown here is derived from an EMBL/GenBank/DDBJ whole genome shotgun (WGS) entry which is preliminary data.</text>
</comment>
<organism evidence="3 4">
    <name type="scientific">Trichoderma harzianum</name>
    <name type="common">Hypocrea lixii</name>
    <dbReference type="NCBI Taxonomy" id="5544"/>
    <lineage>
        <taxon>Eukaryota</taxon>
        <taxon>Fungi</taxon>
        <taxon>Dikarya</taxon>
        <taxon>Ascomycota</taxon>
        <taxon>Pezizomycotina</taxon>
        <taxon>Sordariomycetes</taxon>
        <taxon>Hypocreomycetidae</taxon>
        <taxon>Hypocreales</taxon>
        <taxon>Hypocreaceae</taxon>
        <taxon>Trichoderma</taxon>
    </lineage>
</organism>
<name>A0A2K0UMB2_TRIHA</name>
<sequence length="39" mass="4315">MNNVLYIRKMLPANIAAAAETEKRDEIEATAANVLDPQE</sequence>
<evidence type="ECO:0000256" key="1">
    <source>
        <dbReference type="PROSITE-ProRule" id="PRU00529"/>
    </source>
</evidence>
<dbReference type="InterPro" id="IPR004114">
    <property type="entry name" value="THUMP_dom"/>
</dbReference>
<dbReference type="Proteomes" id="UP000236290">
    <property type="component" value="Unassembled WGS sequence"/>
</dbReference>
<dbReference type="AlphaFoldDB" id="A0A2K0UMB2"/>
<protein>
    <recommendedName>
        <fullName evidence="2">THUMP domain-containing protein</fullName>
    </recommendedName>
</protein>
<accession>A0A2K0UMB2</accession>
<dbReference type="OrthoDB" id="10636739at2759"/>
<dbReference type="PROSITE" id="PS51165">
    <property type="entry name" value="THUMP"/>
    <property type="match status" value="1"/>
</dbReference>
<keyword evidence="1" id="KW-0694">RNA-binding</keyword>
<reference evidence="3 4" key="1">
    <citation type="submission" date="2017-02" db="EMBL/GenBank/DDBJ databases">
        <title>Genomes of Trichoderma spp. with biocontrol activity.</title>
        <authorList>
            <person name="Gardiner D."/>
            <person name="Kazan K."/>
            <person name="Vos C."/>
            <person name="Harvey P."/>
        </authorList>
    </citation>
    <scope>NUCLEOTIDE SEQUENCE [LARGE SCALE GENOMIC DNA]</scope>
    <source>
        <strain evidence="3 4">Tr1</strain>
    </source>
</reference>
<evidence type="ECO:0000313" key="3">
    <source>
        <dbReference type="EMBL" id="PNP58894.1"/>
    </source>
</evidence>
<dbReference type="GO" id="GO:0003723">
    <property type="term" value="F:RNA binding"/>
    <property type="evidence" value="ECO:0007669"/>
    <property type="project" value="UniProtKB-UniRule"/>
</dbReference>
<evidence type="ECO:0000313" key="4">
    <source>
        <dbReference type="Proteomes" id="UP000236290"/>
    </source>
</evidence>
<dbReference type="EMBL" id="MTYI01000016">
    <property type="protein sequence ID" value="PNP58894.1"/>
    <property type="molecule type" value="Genomic_DNA"/>
</dbReference>